<evidence type="ECO:0000256" key="2">
    <source>
        <dbReference type="ARBA" id="ARBA00022801"/>
    </source>
</evidence>
<dbReference type="Pfam" id="PF01451">
    <property type="entry name" value="LMWPc"/>
    <property type="match status" value="1"/>
</dbReference>
<dbReference type="Gene3D" id="3.40.50.2300">
    <property type="match status" value="1"/>
</dbReference>
<dbReference type="PANTHER" id="PTHR11717:SF31">
    <property type="entry name" value="LOW MOLECULAR WEIGHT PROTEIN-TYROSINE-PHOSPHATASE ETP-RELATED"/>
    <property type="match status" value="1"/>
</dbReference>
<dbReference type="RefSeq" id="WP_249297690.1">
    <property type="nucleotide sequence ID" value="NZ_JACRSX010000005.1"/>
</dbReference>
<dbReference type="PANTHER" id="PTHR11717">
    <property type="entry name" value="LOW MOLECULAR WEIGHT PROTEIN TYROSINE PHOSPHATASE"/>
    <property type="match status" value="1"/>
</dbReference>
<accession>A0ABR7N0R7</accession>
<dbReference type="Proteomes" id="UP000606193">
    <property type="component" value="Unassembled WGS sequence"/>
</dbReference>
<feature type="domain" description="Phosphotyrosine protein phosphatase I" evidence="4">
    <location>
        <begin position="4"/>
        <end position="157"/>
    </location>
</feature>
<keyword evidence="6" id="KW-1185">Reference proteome</keyword>
<dbReference type="EMBL" id="JACRSX010000005">
    <property type="protein sequence ID" value="MBC8562195.1"/>
    <property type="molecule type" value="Genomic_DNA"/>
</dbReference>
<comment type="similarity">
    <text evidence="1">Belongs to the low molecular weight phosphotyrosine protein phosphatase family.</text>
</comment>
<name>A0ABR7N0R7_9FIRM</name>
<comment type="caution">
    <text evidence="5">The sequence shown here is derived from an EMBL/GenBank/DDBJ whole genome shotgun (WGS) entry which is preliminary data.</text>
</comment>
<evidence type="ECO:0000256" key="3">
    <source>
        <dbReference type="ARBA" id="ARBA00022912"/>
    </source>
</evidence>
<gene>
    <name evidence="5" type="ORF">H8704_06060</name>
</gene>
<evidence type="ECO:0000313" key="6">
    <source>
        <dbReference type="Proteomes" id="UP000606193"/>
    </source>
</evidence>
<dbReference type="SMART" id="SM00226">
    <property type="entry name" value="LMWPc"/>
    <property type="match status" value="1"/>
</dbReference>
<keyword evidence="3" id="KW-0904">Protein phosphatase</keyword>
<protein>
    <recommendedName>
        <fullName evidence="4">Phosphotyrosine protein phosphatase I domain-containing protein</fullName>
    </recommendedName>
</protein>
<evidence type="ECO:0000313" key="5">
    <source>
        <dbReference type="EMBL" id="MBC8562195.1"/>
    </source>
</evidence>
<evidence type="ECO:0000256" key="1">
    <source>
        <dbReference type="ARBA" id="ARBA00011063"/>
    </source>
</evidence>
<dbReference type="InterPro" id="IPR050438">
    <property type="entry name" value="LMW_PTPase"/>
</dbReference>
<dbReference type="InterPro" id="IPR023485">
    <property type="entry name" value="Ptyr_pPase"/>
</dbReference>
<keyword evidence="2" id="KW-0378">Hydrolase</keyword>
<proteinExistence type="inferred from homology"/>
<reference evidence="5 6" key="1">
    <citation type="submission" date="2020-08" db="EMBL/GenBank/DDBJ databases">
        <title>Genome public.</title>
        <authorList>
            <person name="Liu C."/>
            <person name="Sun Q."/>
        </authorList>
    </citation>
    <scope>NUCLEOTIDE SEQUENCE [LARGE SCALE GENOMIC DNA]</scope>
    <source>
        <strain evidence="5 6">NSJ-37</strain>
    </source>
</reference>
<sequence>MDYSKIIFVCTANTYLSPVAEAMYRQFTEKEREQARERGERVPSFPPCCSRGLVVLFSEPISPKVNVSLSQHDLRPCSHENSVPLEQFDIGEDTLVLTMTFSEKVAYLEKYQGGEVYTLGEYVGEDTDITDPYGGEEEQYDMCYHDIARRIRKVIQILMKNEKDEGGQAE</sequence>
<dbReference type="SUPFAM" id="SSF52788">
    <property type="entry name" value="Phosphotyrosine protein phosphatases I"/>
    <property type="match status" value="1"/>
</dbReference>
<evidence type="ECO:0000259" key="4">
    <source>
        <dbReference type="SMART" id="SM00226"/>
    </source>
</evidence>
<dbReference type="PRINTS" id="PR00719">
    <property type="entry name" value="LMWPTPASE"/>
</dbReference>
<dbReference type="InterPro" id="IPR036196">
    <property type="entry name" value="Ptyr_pPase_sf"/>
</dbReference>
<dbReference type="InterPro" id="IPR017867">
    <property type="entry name" value="Tyr_phospatase_low_mol_wt"/>
</dbReference>
<organism evidence="5 6">
    <name type="scientific">Jutongia huaianensis</name>
    <dbReference type="NCBI Taxonomy" id="2763668"/>
    <lineage>
        <taxon>Bacteria</taxon>
        <taxon>Bacillati</taxon>
        <taxon>Bacillota</taxon>
        <taxon>Clostridia</taxon>
        <taxon>Lachnospirales</taxon>
        <taxon>Lachnospiraceae</taxon>
        <taxon>Jutongia</taxon>
    </lineage>
</organism>